<dbReference type="PANTHER" id="PTHR35796">
    <property type="entry name" value="HYPOTHETICAL CYTOSOLIC PROTEIN"/>
    <property type="match status" value="1"/>
</dbReference>
<organism evidence="2 3">
    <name type="scientific">Phytophthora pseudosyringae</name>
    <dbReference type="NCBI Taxonomy" id="221518"/>
    <lineage>
        <taxon>Eukaryota</taxon>
        <taxon>Sar</taxon>
        <taxon>Stramenopiles</taxon>
        <taxon>Oomycota</taxon>
        <taxon>Peronosporomycetes</taxon>
        <taxon>Peronosporales</taxon>
        <taxon>Peronosporaceae</taxon>
        <taxon>Phytophthora</taxon>
    </lineage>
</organism>
<sequence>MQVAIRQDSADFADLLTFVGDFGIQDGSELIKPESSSPIDLADSAWLDDLDELFRETSPTQKNASIGTPLEGHTGVLTEEIPTKEEKALTVRAPATKSTKKTPSGRPPRVSRKEELEFLRLKVKEMQNQLQELQENSDCDRSPPIATSSADGLDNSNNSMQVEHSIALWKTMAGRQKNQRELVEVENVKLREKLKTQVRMAKSLKRILCKRDRDADQMSNTPKRSRPLLHGVNSTAALYDEMLQCLDELYVETDKRVANSPKASMAKPIIRKRDVKYTDAAGMFLEFEGSRLWPFDVHTVSRATWRFLTETGRKFNKYIEEHVEMRDNTMLRKFGVEINHGSSVAVMFGRQVIRRYVESNRVVLVRHSIIDEIQLPGAPTGGLTFRESGWIVLQNAPEEFSSGPATLTQAYSTLSPDIDVHARWEIGTLTNFVLQSREDVEAGNDAVIENLLLEEAAKQSTNS</sequence>
<dbReference type="AlphaFoldDB" id="A0A8T1VBE9"/>
<protein>
    <recommendedName>
        <fullName evidence="4">M96 mating-specific protein family</fullName>
    </recommendedName>
</protein>
<dbReference type="Proteomes" id="UP000694044">
    <property type="component" value="Unassembled WGS sequence"/>
</dbReference>
<feature type="region of interest" description="Disordered" evidence="1">
    <location>
        <begin position="132"/>
        <end position="157"/>
    </location>
</feature>
<gene>
    <name evidence="2" type="ORF">PHYPSEUDO_010133</name>
</gene>
<comment type="caution">
    <text evidence="2">The sequence shown here is derived from an EMBL/GenBank/DDBJ whole genome shotgun (WGS) entry which is preliminary data.</text>
</comment>
<dbReference type="PANTHER" id="PTHR35796:SF3">
    <property type="entry name" value="BHLH DOMAIN-CONTAINING PROTEIN"/>
    <property type="match status" value="1"/>
</dbReference>
<dbReference type="OrthoDB" id="69983at2759"/>
<feature type="region of interest" description="Disordered" evidence="1">
    <location>
        <begin position="82"/>
        <end position="113"/>
    </location>
</feature>
<proteinExistence type="predicted"/>
<evidence type="ECO:0008006" key="4">
    <source>
        <dbReference type="Google" id="ProtNLM"/>
    </source>
</evidence>
<feature type="compositionally biased region" description="Polar residues" evidence="1">
    <location>
        <begin position="145"/>
        <end position="157"/>
    </location>
</feature>
<reference evidence="2" key="1">
    <citation type="submission" date="2021-02" db="EMBL/GenBank/DDBJ databases">
        <authorList>
            <person name="Palmer J.M."/>
        </authorList>
    </citation>
    <scope>NUCLEOTIDE SEQUENCE</scope>
    <source>
        <strain evidence="2">SCRP734</strain>
    </source>
</reference>
<evidence type="ECO:0000313" key="3">
    <source>
        <dbReference type="Proteomes" id="UP000694044"/>
    </source>
</evidence>
<dbReference type="EMBL" id="JAGDFM010000428">
    <property type="protein sequence ID" value="KAG7378381.1"/>
    <property type="molecule type" value="Genomic_DNA"/>
</dbReference>
<accession>A0A8T1VBE9</accession>
<name>A0A8T1VBE9_9STRA</name>
<evidence type="ECO:0000256" key="1">
    <source>
        <dbReference type="SAM" id="MobiDB-lite"/>
    </source>
</evidence>
<keyword evidence="3" id="KW-1185">Reference proteome</keyword>
<evidence type="ECO:0000313" key="2">
    <source>
        <dbReference type="EMBL" id="KAG7378381.1"/>
    </source>
</evidence>